<sequence length="596" mass="66710">MNIKNRIIKKYFCLFLAALFLLTTSGTAAPEQAASEEDEFSIAIIPDTQYYTSEKNGGKKEMFFAQTDWIVKNAAKENIRYVIHLGDISDNGEQFPEQWINASQAMYRLETPFTNYPQGMPYGMAVGNHDQTKSQFPLSGITKQYNKYFGISHFEGKKWYGGHYREDNDSHFDLFEGGGSKFIAIFFEYDSYDEDIEPLNKWAAAILEKYSDRKAILVSHSILHFNKIPGTNEKGFPKFSKQGQRIFDRLKSYPNVFLTLSGHVGDNGEGYRQDGYAGNVITSMLSDYQSRAEGGHGLMRLLTFSKSKDLIRVQTFSPFTGEEETDADSKFSFPWKHHTGAARVLDFDNDGLTNVSSFKEGIWKVSGMQDVPFGKLGDVAVPADYNGDGKTDMACFRPDEGRFYFQDGRMPVKLGQKGDIPVCGDWDGDGFAEVAVYRPSNLTWYFNGLESMKFGHKSGVPVPADYDGDGILDVGIFRTDNSMWQTALGNIPLQLKHSPGDLPVPGDYNGDGKAEMALFRPSTCEWLIGFNKSFVFGKPGDLPVPRNYHKDGKTHPGVFRGGKVYLQNGSVVQAPSKDFSELLNQPGVKFLIKNGE</sequence>
<proteinExistence type="predicted"/>
<comment type="caution">
    <text evidence="3">The sequence shown here is derived from an EMBL/GenBank/DDBJ whole genome shotgun (WGS) entry which is preliminary data.</text>
</comment>
<dbReference type="RefSeq" id="WP_378980980.1">
    <property type="nucleotide sequence ID" value="NZ_JBHSBW010000003.1"/>
</dbReference>
<feature type="chain" id="PRO_5045691780" evidence="1">
    <location>
        <begin position="29"/>
        <end position="596"/>
    </location>
</feature>
<gene>
    <name evidence="3" type="ORF">ACFOWA_01095</name>
</gene>
<reference evidence="4" key="1">
    <citation type="journal article" date="2019" name="Int. J. Syst. Evol. Microbiol.">
        <title>The Global Catalogue of Microorganisms (GCM) 10K type strain sequencing project: providing services to taxonomists for standard genome sequencing and annotation.</title>
        <authorList>
            <consortium name="The Broad Institute Genomics Platform"/>
            <consortium name="The Broad Institute Genome Sequencing Center for Infectious Disease"/>
            <person name="Wu L."/>
            <person name="Ma J."/>
        </authorList>
    </citation>
    <scope>NUCLEOTIDE SEQUENCE [LARGE SCALE GENOMIC DNA]</scope>
    <source>
        <strain evidence="4">CCM 8691</strain>
    </source>
</reference>
<accession>A0ABV8P536</accession>
<feature type="domain" description="Calcineurin-like phosphoesterase" evidence="2">
    <location>
        <begin position="41"/>
        <end position="224"/>
    </location>
</feature>
<dbReference type="Proteomes" id="UP001595789">
    <property type="component" value="Unassembled WGS sequence"/>
</dbReference>
<dbReference type="SUPFAM" id="SSF56300">
    <property type="entry name" value="Metallo-dependent phosphatases"/>
    <property type="match status" value="1"/>
</dbReference>
<keyword evidence="4" id="KW-1185">Reference proteome</keyword>
<keyword evidence="1" id="KW-0732">Signal</keyword>
<protein>
    <submittedName>
        <fullName evidence="3">Metallophosphoesterase</fullName>
    </submittedName>
</protein>
<dbReference type="PANTHER" id="PTHR39431">
    <property type="entry name" value="FRPA/C-RELATED PROTEIN"/>
    <property type="match status" value="1"/>
</dbReference>
<evidence type="ECO:0000259" key="2">
    <source>
        <dbReference type="Pfam" id="PF00149"/>
    </source>
</evidence>
<name>A0ABV8P536_9SPHI</name>
<dbReference type="InterPro" id="IPR029052">
    <property type="entry name" value="Metallo-depent_PP-like"/>
</dbReference>
<dbReference type="PANTHER" id="PTHR39431:SF1">
    <property type="entry name" value="FRPA_C-RELATED PROTEIN"/>
    <property type="match status" value="1"/>
</dbReference>
<evidence type="ECO:0000313" key="4">
    <source>
        <dbReference type="Proteomes" id="UP001595789"/>
    </source>
</evidence>
<organism evidence="3 4">
    <name type="scientific">Pedobacter lithocola</name>
    <dbReference type="NCBI Taxonomy" id="1908239"/>
    <lineage>
        <taxon>Bacteria</taxon>
        <taxon>Pseudomonadati</taxon>
        <taxon>Bacteroidota</taxon>
        <taxon>Sphingobacteriia</taxon>
        <taxon>Sphingobacteriales</taxon>
        <taxon>Sphingobacteriaceae</taxon>
        <taxon>Pedobacter</taxon>
    </lineage>
</organism>
<evidence type="ECO:0000313" key="3">
    <source>
        <dbReference type="EMBL" id="MFC4209755.1"/>
    </source>
</evidence>
<feature type="signal peptide" evidence="1">
    <location>
        <begin position="1"/>
        <end position="28"/>
    </location>
</feature>
<dbReference type="InterPro" id="IPR028994">
    <property type="entry name" value="Integrin_alpha_N"/>
</dbReference>
<dbReference type="InterPro" id="IPR004843">
    <property type="entry name" value="Calcineurin-like_PHP"/>
</dbReference>
<dbReference type="Pfam" id="PF00149">
    <property type="entry name" value="Metallophos"/>
    <property type="match status" value="1"/>
</dbReference>
<dbReference type="EMBL" id="JBHSBW010000003">
    <property type="protein sequence ID" value="MFC4209755.1"/>
    <property type="molecule type" value="Genomic_DNA"/>
</dbReference>
<dbReference type="Gene3D" id="3.60.21.10">
    <property type="match status" value="1"/>
</dbReference>
<evidence type="ECO:0000256" key="1">
    <source>
        <dbReference type="SAM" id="SignalP"/>
    </source>
</evidence>
<dbReference type="SUPFAM" id="SSF69318">
    <property type="entry name" value="Integrin alpha N-terminal domain"/>
    <property type="match status" value="1"/>
</dbReference>